<dbReference type="Proteomes" id="UP000238314">
    <property type="component" value="Unassembled WGS sequence"/>
</dbReference>
<proteinExistence type="predicted"/>
<dbReference type="Proteomes" id="UP000186246">
    <property type="component" value="Unassembled WGS sequence"/>
</dbReference>
<dbReference type="STRING" id="551459.SAMN05421796_101292"/>
<evidence type="ECO:0000313" key="2">
    <source>
        <dbReference type="EMBL" id="PQA96527.1"/>
    </source>
</evidence>
<protein>
    <recommendedName>
        <fullName evidence="6">Tetratricopeptide repeat-containing protein</fullName>
    </recommendedName>
</protein>
<evidence type="ECO:0000256" key="1">
    <source>
        <dbReference type="SAM" id="MobiDB-lite"/>
    </source>
</evidence>
<evidence type="ECO:0000313" key="5">
    <source>
        <dbReference type="Proteomes" id="UP000238314"/>
    </source>
</evidence>
<reference evidence="2 5" key="1">
    <citation type="submission" date="2016-11" db="EMBL/GenBank/DDBJ databases">
        <title>Whole genomes of Flavobacteriaceae.</title>
        <authorList>
            <person name="Stine C."/>
            <person name="Li C."/>
            <person name="Tadesse D."/>
        </authorList>
    </citation>
    <scope>NUCLEOTIDE SEQUENCE [LARGE SCALE GENOMIC DNA]</scope>
    <source>
        <strain evidence="2 5">DSM 21068</strain>
    </source>
</reference>
<dbReference type="RefSeq" id="WP_076449081.1">
    <property type="nucleotide sequence ID" value="NZ_FTOJ01000001.1"/>
</dbReference>
<organism evidence="3 4">
    <name type="scientific">Chryseobacterium piscicola</name>
    <dbReference type="NCBI Taxonomy" id="551459"/>
    <lineage>
        <taxon>Bacteria</taxon>
        <taxon>Pseudomonadati</taxon>
        <taxon>Bacteroidota</taxon>
        <taxon>Flavobacteriia</taxon>
        <taxon>Flavobacteriales</taxon>
        <taxon>Weeksellaceae</taxon>
        <taxon>Chryseobacterium group</taxon>
        <taxon>Chryseobacterium</taxon>
    </lineage>
</organism>
<feature type="compositionally biased region" description="Polar residues" evidence="1">
    <location>
        <begin position="302"/>
        <end position="312"/>
    </location>
</feature>
<keyword evidence="5" id="KW-1185">Reference proteome</keyword>
<name>A0A1N7K2X0_9FLAO</name>
<evidence type="ECO:0000313" key="4">
    <source>
        <dbReference type="Proteomes" id="UP000186246"/>
    </source>
</evidence>
<reference evidence="3" key="3">
    <citation type="submission" date="2017-01" db="EMBL/GenBank/DDBJ databases">
        <authorList>
            <person name="Mah S.A."/>
            <person name="Swanson W.J."/>
            <person name="Moy G.W."/>
            <person name="Vacquier V.D."/>
        </authorList>
    </citation>
    <scope>NUCLEOTIDE SEQUENCE [LARGE SCALE GENOMIC DNA]</scope>
    <source>
        <strain evidence="3">DSM 21068</strain>
    </source>
</reference>
<gene>
    <name evidence="2" type="ORF">B0A70_05275</name>
    <name evidence="3" type="ORF">SAMN05421796_101292</name>
</gene>
<reference evidence="4" key="2">
    <citation type="submission" date="2017-01" db="EMBL/GenBank/DDBJ databases">
        <authorList>
            <person name="Varghese N."/>
            <person name="Submissions S."/>
        </authorList>
    </citation>
    <scope>NUCLEOTIDE SEQUENCE [LARGE SCALE GENOMIC DNA]</scope>
    <source>
        <strain evidence="4">DSM 21068</strain>
    </source>
</reference>
<evidence type="ECO:0008006" key="6">
    <source>
        <dbReference type="Google" id="ProtNLM"/>
    </source>
</evidence>
<dbReference type="EMBL" id="MUGO01000003">
    <property type="protein sequence ID" value="PQA96527.1"/>
    <property type="molecule type" value="Genomic_DNA"/>
</dbReference>
<dbReference type="OrthoDB" id="594666at2"/>
<accession>A0A1N7K2X0</accession>
<feature type="region of interest" description="Disordered" evidence="1">
    <location>
        <begin position="295"/>
        <end position="314"/>
    </location>
</feature>
<dbReference type="EMBL" id="FTOJ01000001">
    <property type="protein sequence ID" value="SIS55955.1"/>
    <property type="molecule type" value="Genomic_DNA"/>
</dbReference>
<evidence type="ECO:0000313" key="3">
    <source>
        <dbReference type="EMBL" id="SIS55955.1"/>
    </source>
</evidence>
<dbReference type="AlphaFoldDB" id="A0A1N7K2X0"/>
<sequence>METRILELLKEPKNIQKEDLQILRDEIKAFPYLQSVRALHLYGIHLYESENYQKELSKTAAYTTDKKNLYHLINGNIERLAIEKTTAPAVNVIETKKANPIYAQRTGGFPIKRNVEQTSSEEQSAYTAIQPEPEISNNLIFVEGQRNRILFDGEENFLNEENSEKIDIESSLEAGNLVTGKTNVVDNLNDEKQNEIVINQPEIEVLSQNNFTEEVEAIIEEKAISFQETPSLELNTQNEIKLEEKIVDEKELFTAETIISENGIQSQTEKEKIEDNSQLSFHGTESFLPEVKIESKTEAQKESTTTPLSTSNKYEDEMRRLIEQVEQKMKEAKKEVATKNVQDVQEEQEDQNSIQISYAETQSFEIETKPQNDDKEVQKVADEFQKAPAIESVIHEEKKERETTEEVKSDWKPMSFENKTLDSVIINEHLNSKQEEAVINQQEIDTKKTPELSEPAKIEQNKDVVLEKDGEEIVVVDDVEDDVFDKGNPGFNLSFFGNNISTFSKASDSNTEEAEPKAEKEIEAKTSIDSLEKASVLDSNVPNFINTWQSWLKIDRTDEIVKAKTEIKVKAIENFLENNPKISQLKDEVTFVVKEKTDDISHLMTETFAKLYTEQKLYTKAISAYQILCEKHPHKKSYFQEKIQEIKDLRGR</sequence>